<dbReference type="SUPFAM" id="SSF52091">
    <property type="entry name" value="SpoIIaa-like"/>
    <property type="match status" value="1"/>
</dbReference>
<sequence>MSKRNALSRNVWSILGLPFDLVNLAEAVVVTQSAVDNAQRCFLTTPNLNFLIAAQSDQAFFQSVVDSDLSIADGMPIVWVAKLLGIPIAERVAGSDLFAHLSKLQGREKKISVFFFGGQAGIAERASQAINANSVAMSCCGFYDPGFVSVDKMSSPEIIELINQANPDFLVVALGAGKGQSWIQKKRLALNAPVISHLGAVINFVAGHVERAPVFWQRLGVEWLWRIKQEPDLWQRYFFDGLAFLKLLLCKVLPLAVYDGYLKRTSDFNEPASIAYDAGAQVIHLMGSVKFAELQAIKAFLKAVLEGENGDVVLACGQLTYIDGAFIGSLLLFQRHLNEQDRQLYLLGLTKRVSYLMNLNNVLNRFQLKADCI</sequence>
<dbReference type="AlphaFoldDB" id="A0A1V8M660"/>
<dbReference type="RefSeq" id="WP_080521661.1">
    <property type="nucleotide sequence ID" value="NZ_LPUF01000001.1"/>
</dbReference>
<dbReference type="NCBIfam" id="TIGR00696">
    <property type="entry name" value="wecG_tagA_cpsF"/>
    <property type="match status" value="1"/>
</dbReference>
<evidence type="ECO:0000259" key="3">
    <source>
        <dbReference type="PROSITE" id="PS50801"/>
    </source>
</evidence>
<dbReference type="PANTHER" id="PTHR34136">
    <property type="match status" value="1"/>
</dbReference>
<proteinExistence type="predicted"/>
<dbReference type="GO" id="GO:0016758">
    <property type="term" value="F:hexosyltransferase activity"/>
    <property type="evidence" value="ECO:0007669"/>
    <property type="project" value="TreeGrafter"/>
</dbReference>
<comment type="caution">
    <text evidence="4">The sequence shown here is derived from an EMBL/GenBank/DDBJ whole genome shotgun (WGS) entry which is preliminary data.</text>
</comment>
<dbReference type="OrthoDB" id="9808602at2"/>
<dbReference type="InterPro" id="IPR036513">
    <property type="entry name" value="STAS_dom_sf"/>
</dbReference>
<dbReference type="InterPro" id="IPR002645">
    <property type="entry name" value="STAS_dom"/>
</dbReference>
<protein>
    <recommendedName>
        <fullName evidence="3">STAS domain-containing protein</fullName>
    </recommendedName>
</protein>
<evidence type="ECO:0000256" key="2">
    <source>
        <dbReference type="ARBA" id="ARBA00022679"/>
    </source>
</evidence>
<dbReference type="Gene3D" id="3.30.750.24">
    <property type="entry name" value="STAS domain"/>
    <property type="match status" value="1"/>
</dbReference>
<dbReference type="Pfam" id="PF13466">
    <property type="entry name" value="STAS_2"/>
    <property type="match status" value="1"/>
</dbReference>
<dbReference type="Proteomes" id="UP000191980">
    <property type="component" value="Unassembled WGS sequence"/>
</dbReference>
<name>A0A1V8M660_9GAMM</name>
<feature type="domain" description="STAS" evidence="3">
    <location>
        <begin position="270"/>
        <end position="373"/>
    </location>
</feature>
<dbReference type="STRING" id="1420851.AU255_03870"/>
<evidence type="ECO:0000313" key="4">
    <source>
        <dbReference type="EMBL" id="OQK17045.1"/>
    </source>
</evidence>
<keyword evidence="1" id="KW-0328">Glycosyltransferase</keyword>
<evidence type="ECO:0000256" key="1">
    <source>
        <dbReference type="ARBA" id="ARBA00022676"/>
    </source>
</evidence>
<keyword evidence="2" id="KW-0808">Transferase</keyword>
<dbReference type="CDD" id="cd07043">
    <property type="entry name" value="STAS_anti-anti-sigma_factors"/>
    <property type="match status" value="1"/>
</dbReference>
<dbReference type="CDD" id="cd06533">
    <property type="entry name" value="Glyco_transf_WecG_TagA"/>
    <property type="match status" value="1"/>
</dbReference>
<accession>A0A1V8M660</accession>
<dbReference type="Pfam" id="PF03808">
    <property type="entry name" value="Glyco_tran_WecG"/>
    <property type="match status" value="1"/>
</dbReference>
<dbReference type="InterPro" id="IPR058548">
    <property type="entry name" value="MlaB-like_STAS"/>
</dbReference>
<dbReference type="EMBL" id="LPUF01000001">
    <property type="protein sequence ID" value="OQK17045.1"/>
    <property type="molecule type" value="Genomic_DNA"/>
</dbReference>
<dbReference type="InterPro" id="IPR004629">
    <property type="entry name" value="WecG_TagA_CpsF"/>
</dbReference>
<organism evidence="4 5">
    <name type="scientific">Methyloprofundus sedimenti</name>
    <dbReference type="NCBI Taxonomy" id="1420851"/>
    <lineage>
        <taxon>Bacteria</taxon>
        <taxon>Pseudomonadati</taxon>
        <taxon>Pseudomonadota</taxon>
        <taxon>Gammaproteobacteria</taxon>
        <taxon>Methylococcales</taxon>
        <taxon>Methylococcaceae</taxon>
        <taxon>Methyloprofundus</taxon>
    </lineage>
</organism>
<reference evidence="4 5" key="1">
    <citation type="submission" date="2015-12" db="EMBL/GenBank/DDBJ databases">
        <authorList>
            <person name="Shamseldin A."/>
            <person name="Moawad H."/>
            <person name="Abd El-Rahim W.M."/>
            <person name="Sadowsky M.J."/>
        </authorList>
    </citation>
    <scope>NUCLEOTIDE SEQUENCE [LARGE SCALE GENOMIC DNA]</scope>
    <source>
        <strain evidence="4 5">WF1</strain>
    </source>
</reference>
<keyword evidence="5" id="KW-1185">Reference proteome</keyword>
<dbReference type="PANTHER" id="PTHR34136:SF1">
    <property type="entry name" value="UDP-N-ACETYL-D-MANNOSAMINURONIC ACID TRANSFERASE"/>
    <property type="match status" value="1"/>
</dbReference>
<evidence type="ECO:0000313" key="5">
    <source>
        <dbReference type="Proteomes" id="UP000191980"/>
    </source>
</evidence>
<gene>
    <name evidence="4" type="ORF">AU255_03870</name>
</gene>
<dbReference type="PROSITE" id="PS50801">
    <property type="entry name" value="STAS"/>
    <property type="match status" value="1"/>
</dbReference>